<dbReference type="Proteomes" id="UP001203512">
    <property type="component" value="Unassembled WGS sequence"/>
</dbReference>
<dbReference type="EMBL" id="JALKHS010000006">
    <property type="protein sequence ID" value="MCK0531498.1"/>
    <property type="molecule type" value="Genomic_DNA"/>
</dbReference>
<gene>
    <name evidence="2" type="ORF">MU848_07865</name>
</gene>
<reference evidence="2 3" key="1">
    <citation type="submission" date="2022-04" db="EMBL/GenBank/DDBJ databases">
        <authorList>
            <person name="Huq M.A."/>
        </authorList>
    </citation>
    <scope>NUCLEOTIDE SEQUENCE [LARGE SCALE GENOMIC DNA]</scope>
    <source>
        <strain evidence="2 3">MAH-33</strain>
    </source>
</reference>
<sequence length="185" mass="20366">MEVNKAVTILHVGKLVTARRECLCVVHSLSPREALVRTSVPMTAGESVTLGLRNGFSVPAVVGMNIGDHVSLLFEEHIAISTIIAEQRNGRSEREAVRLNIFTPVTVATGTGMQACMMQDISLFGVKLLDESGELRENMQVQLIIEGLGKRDATVRWREDAYVGLRFEVALGFKLLDEWTAQITT</sequence>
<protein>
    <submittedName>
        <fullName evidence="2">PilZ domain-containing protein</fullName>
    </submittedName>
</protein>
<dbReference type="Pfam" id="PF07238">
    <property type="entry name" value="PilZ"/>
    <property type="match status" value="1"/>
</dbReference>
<evidence type="ECO:0000313" key="2">
    <source>
        <dbReference type="EMBL" id="MCK0531498.1"/>
    </source>
</evidence>
<feature type="domain" description="PilZ" evidence="1">
    <location>
        <begin position="94"/>
        <end position="168"/>
    </location>
</feature>
<comment type="caution">
    <text evidence="2">The sequence shown here is derived from an EMBL/GenBank/DDBJ whole genome shotgun (WGS) entry which is preliminary data.</text>
</comment>
<dbReference type="InterPro" id="IPR009875">
    <property type="entry name" value="PilZ_domain"/>
</dbReference>
<evidence type="ECO:0000259" key="1">
    <source>
        <dbReference type="Pfam" id="PF07238"/>
    </source>
</evidence>
<keyword evidence="3" id="KW-1185">Reference proteome</keyword>
<dbReference type="Gene3D" id="2.40.10.220">
    <property type="entry name" value="predicted glycosyltransferase like domains"/>
    <property type="match status" value="1"/>
</dbReference>
<name>A0ABT0DWN0_9SPHN</name>
<organism evidence="2 3">
    <name type="scientific">Sphingobium agri</name>
    <dbReference type="NCBI Taxonomy" id="2933566"/>
    <lineage>
        <taxon>Bacteria</taxon>
        <taxon>Pseudomonadati</taxon>
        <taxon>Pseudomonadota</taxon>
        <taxon>Alphaproteobacteria</taxon>
        <taxon>Sphingomonadales</taxon>
        <taxon>Sphingomonadaceae</taxon>
        <taxon>Sphingobium</taxon>
    </lineage>
</organism>
<dbReference type="SUPFAM" id="SSF141371">
    <property type="entry name" value="PilZ domain-like"/>
    <property type="match status" value="1"/>
</dbReference>
<evidence type="ECO:0000313" key="3">
    <source>
        <dbReference type="Proteomes" id="UP001203512"/>
    </source>
</evidence>
<accession>A0ABT0DWN0</accession>
<proteinExistence type="predicted"/>